<evidence type="ECO:0000256" key="2">
    <source>
        <dbReference type="ARBA" id="ARBA00022722"/>
    </source>
</evidence>
<dbReference type="PANTHER" id="PTHR33397">
    <property type="entry name" value="UPF0331 PROTEIN YUTE"/>
    <property type="match status" value="1"/>
</dbReference>
<dbReference type="Pfam" id="PF01934">
    <property type="entry name" value="HepT-like"/>
    <property type="match status" value="1"/>
</dbReference>
<dbReference type="AlphaFoldDB" id="A0A1V0UVT4"/>
<dbReference type="InterPro" id="IPR008201">
    <property type="entry name" value="HepT-like"/>
</dbReference>
<dbReference type="InterPro" id="IPR052379">
    <property type="entry name" value="Type_VII_TA_RNase"/>
</dbReference>
<reference evidence="5 6" key="1">
    <citation type="submission" date="2017-03" db="EMBL/GenBank/DDBJ databases">
        <title>Paenibacillus larvae genome sequencing.</title>
        <authorList>
            <person name="Dingman D.W."/>
        </authorList>
    </citation>
    <scope>NUCLEOTIDE SEQUENCE [LARGE SCALE GENOMIC DNA]</scope>
    <source>
        <strain evidence="5 6">SAG 10367</strain>
    </source>
</reference>
<evidence type="ECO:0008006" key="7">
    <source>
        <dbReference type="Google" id="ProtNLM"/>
    </source>
</evidence>
<proteinExistence type="inferred from homology"/>
<dbReference type="InterPro" id="IPR037038">
    <property type="entry name" value="HepT-like_sf"/>
</dbReference>
<evidence type="ECO:0000313" key="6">
    <source>
        <dbReference type="Proteomes" id="UP000192727"/>
    </source>
</evidence>
<sequence>MYYINWDQVHSRLDFIPAIQQVCETIIESPNQGNLSATEHFAQERALHLAIETVTDVGSLLIDGFIMRDASSYEDIIEILKGEQVFSEDIAFILLELVRLRRPLVQEYMDLERKGVHPLLPKIRETLPSFTESVKAFIKKELKQE</sequence>
<name>A0A1V0UVT4_9BACL</name>
<comment type="similarity">
    <text evidence="4">Belongs to the HepT RNase toxin family.</text>
</comment>
<keyword evidence="2" id="KW-0540">Nuclease</keyword>
<dbReference type="GO" id="GO:0110001">
    <property type="term" value="C:toxin-antitoxin complex"/>
    <property type="evidence" value="ECO:0007669"/>
    <property type="project" value="InterPro"/>
</dbReference>
<dbReference type="EMBL" id="CP020557">
    <property type="protein sequence ID" value="ARF69251.1"/>
    <property type="molecule type" value="Genomic_DNA"/>
</dbReference>
<dbReference type="RefSeq" id="WP_023484527.1">
    <property type="nucleotide sequence ID" value="NZ_CP020557.1"/>
</dbReference>
<dbReference type="GO" id="GO:0016787">
    <property type="term" value="F:hydrolase activity"/>
    <property type="evidence" value="ECO:0007669"/>
    <property type="project" value="UniProtKB-KW"/>
</dbReference>
<dbReference type="GO" id="GO:0004540">
    <property type="term" value="F:RNA nuclease activity"/>
    <property type="evidence" value="ECO:0007669"/>
    <property type="project" value="InterPro"/>
</dbReference>
<gene>
    <name evidence="5" type="ORF">B7C51_17650</name>
</gene>
<keyword evidence="3" id="KW-0378">Hydrolase</keyword>
<dbReference type="PANTHER" id="PTHR33397:SF5">
    <property type="entry name" value="RNASE YUTE-RELATED"/>
    <property type="match status" value="1"/>
</dbReference>
<evidence type="ECO:0000256" key="1">
    <source>
        <dbReference type="ARBA" id="ARBA00022649"/>
    </source>
</evidence>
<evidence type="ECO:0000256" key="4">
    <source>
        <dbReference type="ARBA" id="ARBA00024207"/>
    </source>
</evidence>
<dbReference type="Proteomes" id="UP000192727">
    <property type="component" value="Chromosome"/>
</dbReference>
<keyword evidence="1" id="KW-1277">Toxin-antitoxin system</keyword>
<accession>A0A1V0UVT4</accession>
<protein>
    <recommendedName>
        <fullName evidence="7">DUF86 domain-containing protein</fullName>
    </recommendedName>
</protein>
<evidence type="ECO:0000313" key="5">
    <source>
        <dbReference type="EMBL" id="ARF69251.1"/>
    </source>
</evidence>
<organism evidence="5 6">
    <name type="scientific">Paenibacillus larvae subsp. pulvifaciens</name>
    <dbReference type="NCBI Taxonomy" id="1477"/>
    <lineage>
        <taxon>Bacteria</taxon>
        <taxon>Bacillati</taxon>
        <taxon>Bacillota</taxon>
        <taxon>Bacilli</taxon>
        <taxon>Bacillales</taxon>
        <taxon>Paenibacillaceae</taxon>
        <taxon>Paenibacillus</taxon>
    </lineage>
</organism>
<dbReference type="Gene3D" id="1.20.120.580">
    <property type="entry name" value="bsu32300-like"/>
    <property type="match status" value="1"/>
</dbReference>
<evidence type="ECO:0000256" key="3">
    <source>
        <dbReference type="ARBA" id="ARBA00022801"/>
    </source>
</evidence>